<evidence type="ECO:0000313" key="12">
    <source>
        <dbReference type="Proteomes" id="UP001360424"/>
    </source>
</evidence>
<dbReference type="InterPro" id="IPR018220">
    <property type="entry name" value="Adenylosuccin_syn_GTP-bd"/>
</dbReference>
<accession>A0ABZ2GYC3</accession>
<dbReference type="CDD" id="cd03108">
    <property type="entry name" value="AdSS"/>
    <property type="match status" value="1"/>
</dbReference>
<feature type="active site" description="Proton acceptor" evidence="8">
    <location>
        <position position="14"/>
    </location>
</feature>
<evidence type="ECO:0000256" key="8">
    <source>
        <dbReference type="HAMAP-Rule" id="MF_00011"/>
    </source>
</evidence>
<feature type="binding site" evidence="8">
    <location>
        <position position="307"/>
    </location>
    <ligand>
        <name>GTP</name>
        <dbReference type="ChEBI" id="CHEBI:37565"/>
    </ligand>
</feature>
<evidence type="ECO:0000256" key="9">
    <source>
        <dbReference type="PROSITE-ProRule" id="PRU10134"/>
    </source>
</evidence>
<comment type="subcellular location">
    <subcellularLocation>
        <location evidence="8">Cytoplasm</location>
    </subcellularLocation>
</comment>
<feature type="binding site" description="in other chain" evidence="8">
    <location>
        <position position="226"/>
    </location>
    <ligand>
        <name>IMP</name>
        <dbReference type="ChEBI" id="CHEBI:58053"/>
        <note>ligand shared between dimeric partners</note>
    </ligand>
</feature>
<keyword evidence="5 8" id="KW-0658">Purine biosynthesis</keyword>
<feature type="binding site" description="in other chain" evidence="8">
    <location>
        <position position="241"/>
    </location>
    <ligand>
        <name>IMP</name>
        <dbReference type="ChEBI" id="CHEBI:58053"/>
        <note>ligand shared between dimeric partners</note>
    </ligand>
</feature>
<feature type="binding site" evidence="8">
    <location>
        <begin position="301"/>
        <end position="307"/>
    </location>
    <ligand>
        <name>substrate</name>
    </ligand>
</feature>
<dbReference type="PROSITE" id="PS00513">
    <property type="entry name" value="ADENYLOSUCCIN_SYN_2"/>
    <property type="match status" value="1"/>
</dbReference>
<dbReference type="InterPro" id="IPR042111">
    <property type="entry name" value="Adenylosuccinate_synth_dom3"/>
</dbReference>
<evidence type="ECO:0000313" key="11">
    <source>
        <dbReference type="EMBL" id="WWR12132.1"/>
    </source>
</evidence>
<evidence type="ECO:0000256" key="1">
    <source>
        <dbReference type="ARBA" id="ARBA00011738"/>
    </source>
</evidence>
<keyword evidence="8" id="KW-0963">Cytoplasm</keyword>
<comment type="similarity">
    <text evidence="8 10">Belongs to the adenylosuccinate synthetase family.</text>
</comment>
<evidence type="ECO:0000256" key="6">
    <source>
        <dbReference type="ARBA" id="ARBA00022842"/>
    </source>
</evidence>
<dbReference type="InterPro" id="IPR027417">
    <property type="entry name" value="P-loop_NTPase"/>
</dbReference>
<dbReference type="Pfam" id="PF00709">
    <property type="entry name" value="Adenylsucc_synt"/>
    <property type="match status" value="1"/>
</dbReference>
<comment type="cofactor">
    <cofactor evidence="8">
        <name>Mg(2+)</name>
        <dbReference type="ChEBI" id="CHEBI:18420"/>
    </cofactor>
    <text evidence="8">Binds 1 Mg(2+) ion per subunit.</text>
</comment>
<comment type="pathway">
    <text evidence="8 10">Purine metabolism; AMP biosynthesis via de novo pathway; AMP from IMP: step 1/2.</text>
</comment>
<dbReference type="NCBIfam" id="NF002223">
    <property type="entry name" value="PRK01117.1"/>
    <property type="match status" value="1"/>
</dbReference>
<evidence type="ECO:0000256" key="10">
    <source>
        <dbReference type="RuleBase" id="RU000520"/>
    </source>
</evidence>
<dbReference type="SUPFAM" id="SSF52540">
    <property type="entry name" value="P-loop containing nucleoside triphosphate hydrolases"/>
    <property type="match status" value="1"/>
</dbReference>
<keyword evidence="4 8" id="KW-0547">Nucleotide-binding</keyword>
<organism evidence="11 12">
    <name type="scientific">Candidatus Legionella polyplacis</name>
    <dbReference type="NCBI Taxonomy" id="2005262"/>
    <lineage>
        <taxon>Bacteria</taxon>
        <taxon>Pseudomonadati</taxon>
        <taxon>Pseudomonadota</taxon>
        <taxon>Gammaproteobacteria</taxon>
        <taxon>Legionellales</taxon>
        <taxon>Legionellaceae</taxon>
        <taxon>Legionella</taxon>
    </lineage>
</organism>
<feature type="binding site" evidence="8">
    <location>
        <begin position="41"/>
        <end position="43"/>
    </location>
    <ligand>
        <name>GTP</name>
        <dbReference type="ChEBI" id="CHEBI:37565"/>
    </ligand>
</feature>
<dbReference type="Gene3D" id="1.10.300.10">
    <property type="entry name" value="Adenylosuccinate Synthetase, subunit A, domain 2"/>
    <property type="match status" value="1"/>
</dbReference>
<dbReference type="EMBL" id="CP135136">
    <property type="protein sequence ID" value="WWR12132.1"/>
    <property type="molecule type" value="Genomic_DNA"/>
</dbReference>
<feature type="binding site" evidence="8">
    <location>
        <position position="14"/>
    </location>
    <ligand>
        <name>Mg(2+)</name>
        <dbReference type="ChEBI" id="CHEBI:18420"/>
    </ligand>
</feature>
<feature type="binding site" evidence="8">
    <location>
        <begin position="13"/>
        <end position="19"/>
    </location>
    <ligand>
        <name>GTP</name>
        <dbReference type="ChEBI" id="CHEBI:37565"/>
    </ligand>
</feature>
<comment type="catalytic activity">
    <reaction evidence="8 10">
        <text>IMP + L-aspartate + GTP = N(6)-(1,2-dicarboxyethyl)-AMP + GDP + phosphate + 2 H(+)</text>
        <dbReference type="Rhea" id="RHEA:15753"/>
        <dbReference type="ChEBI" id="CHEBI:15378"/>
        <dbReference type="ChEBI" id="CHEBI:29991"/>
        <dbReference type="ChEBI" id="CHEBI:37565"/>
        <dbReference type="ChEBI" id="CHEBI:43474"/>
        <dbReference type="ChEBI" id="CHEBI:57567"/>
        <dbReference type="ChEBI" id="CHEBI:58053"/>
        <dbReference type="ChEBI" id="CHEBI:58189"/>
        <dbReference type="EC" id="6.3.4.4"/>
    </reaction>
</comment>
<feature type="binding site" evidence="8">
    <location>
        <position position="145"/>
    </location>
    <ligand>
        <name>IMP</name>
        <dbReference type="ChEBI" id="CHEBI:58053"/>
        <note>ligand shared between dimeric partners</note>
    </ligand>
</feature>
<evidence type="ECO:0000256" key="2">
    <source>
        <dbReference type="ARBA" id="ARBA00022598"/>
    </source>
</evidence>
<proteinExistence type="inferred from homology"/>
<dbReference type="EC" id="6.3.4.4" evidence="8 10"/>
<dbReference type="InterPro" id="IPR001114">
    <property type="entry name" value="Adenylosuccinate_synthetase"/>
</dbReference>
<feature type="binding site" description="in other chain" evidence="8">
    <location>
        <position position="305"/>
    </location>
    <ligand>
        <name>IMP</name>
        <dbReference type="ChEBI" id="CHEBI:58053"/>
        <note>ligand shared between dimeric partners</note>
    </ligand>
</feature>
<dbReference type="NCBIfam" id="TIGR00184">
    <property type="entry name" value="purA"/>
    <property type="match status" value="1"/>
</dbReference>
<feature type="active site" evidence="9">
    <location>
        <position position="142"/>
    </location>
</feature>
<comment type="subunit">
    <text evidence="1 8">Homodimer.</text>
</comment>
<feature type="binding site" evidence="8">
    <location>
        <position position="41"/>
    </location>
    <ligand>
        <name>Mg(2+)</name>
        <dbReference type="ChEBI" id="CHEBI:18420"/>
    </ligand>
</feature>
<reference evidence="11" key="1">
    <citation type="submission" date="2023-09" db="EMBL/GenBank/DDBJ databases">
        <title>Genomes of two closely related lineages of the louse Polyplax serrata with different host specificities.</title>
        <authorList>
            <person name="Martinu J."/>
            <person name="Tarabai H."/>
            <person name="Stefka J."/>
            <person name="Hypsa V."/>
        </authorList>
    </citation>
    <scope>NUCLEOTIDE SEQUENCE [LARGE SCALE GENOMIC DNA]</scope>
    <source>
        <strain evidence="11">HR10_N</strain>
    </source>
</reference>
<dbReference type="Gene3D" id="3.90.170.10">
    <property type="entry name" value="Adenylosuccinate Synthetase, subunit A, domain 3"/>
    <property type="match status" value="1"/>
</dbReference>
<keyword evidence="2 8" id="KW-0436">Ligase</keyword>
<evidence type="ECO:0000256" key="3">
    <source>
        <dbReference type="ARBA" id="ARBA00022723"/>
    </source>
</evidence>
<dbReference type="PROSITE" id="PS01266">
    <property type="entry name" value="ADENYLOSUCCIN_SYN_1"/>
    <property type="match status" value="1"/>
</dbReference>
<comment type="function">
    <text evidence="8">Plays an important role in the de novo pathway of purine nucleotide biosynthesis. Catalyzes the first committed step in the biosynthesis of AMP from IMP.</text>
</comment>
<keyword evidence="6 8" id="KW-0460">Magnesium</keyword>
<gene>
    <name evidence="8" type="primary">purA</name>
    <name evidence="11" type="ORF">RQL38_00625</name>
</gene>
<evidence type="ECO:0000256" key="5">
    <source>
        <dbReference type="ARBA" id="ARBA00022755"/>
    </source>
</evidence>
<feature type="binding site" description="in other chain" evidence="8">
    <location>
        <position position="131"/>
    </location>
    <ligand>
        <name>IMP</name>
        <dbReference type="ChEBI" id="CHEBI:58053"/>
        <note>ligand shared between dimeric partners</note>
    </ligand>
</feature>
<dbReference type="PANTHER" id="PTHR11846">
    <property type="entry name" value="ADENYLOSUCCINATE SYNTHETASE"/>
    <property type="match status" value="1"/>
</dbReference>
<feature type="binding site" description="in other chain" evidence="8">
    <location>
        <begin position="14"/>
        <end position="17"/>
    </location>
    <ligand>
        <name>IMP</name>
        <dbReference type="ChEBI" id="CHEBI:58053"/>
        <note>ligand shared between dimeric partners</note>
    </ligand>
</feature>
<keyword evidence="12" id="KW-1185">Reference proteome</keyword>
<dbReference type="GO" id="GO:0004019">
    <property type="term" value="F:adenylosuccinate synthase activity"/>
    <property type="evidence" value="ECO:0007669"/>
    <property type="project" value="UniProtKB-EC"/>
</dbReference>
<dbReference type="InterPro" id="IPR042110">
    <property type="entry name" value="Adenylosuccinate_synth_dom2"/>
</dbReference>
<feature type="active site" description="Proton donor" evidence="8">
    <location>
        <position position="42"/>
    </location>
</feature>
<dbReference type="Proteomes" id="UP001360424">
    <property type="component" value="Chromosome"/>
</dbReference>
<feature type="binding site" evidence="8">
    <location>
        <begin position="417"/>
        <end position="419"/>
    </location>
    <ligand>
        <name>GTP</name>
        <dbReference type="ChEBI" id="CHEBI:37565"/>
    </ligand>
</feature>
<dbReference type="InterPro" id="IPR033128">
    <property type="entry name" value="Adenylosuccin_syn_Lys_AS"/>
</dbReference>
<dbReference type="RefSeq" id="WP_338521776.1">
    <property type="nucleotide sequence ID" value="NZ_CP135136.1"/>
</dbReference>
<evidence type="ECO:0000256" key="4">
    <source>
        <dbReference type="ARBA" id="ARBA00022741"/>
    </source>
</evidence>
<keyword evidence="3 8" id="KW-0479">Metal-binding</keyword>
<keyword evidence="7 8" id="KW-0342">GTP-binding</keyword>
<feature type="binding site" evidence="8">
    <location>
        <begin position="333"/>
        <end position="335"/>
    </location>
    <ligand>
        <name>GTP</name>
        <dbReference type="ChEBI" id="CHEBI:37565"/>
    </ligand>
</feature>
<sequence>MTKNIVIVGMQLGDEGKGKIIDVLTKYIHVVVRYHGGHNAGHTLNINNEKTILRIIPSGILRENVQCYIGNGVVLSPEVLFNEINMLENRGINIKERLHVSQSCFLVLPNHVALDNARENFKNSICKIGTTGCGIGPAYEDKIARRSIRVIDLFHLDKTTKKIVSLLNYHNFILKNYYCCSEINLEQLLETIESWSCKFKELTCDVTSSLHFHRKNNDSILFEGAQGFFLDIDHGTYPFVTSSNSCVGSVVNGAGFGPLYLNYVLGITKSYTTRVGNGPFPTELKNNIGKMLAIRGFEFGSITGRPRRCGWIDIVLLRRSIEINSISGICITKLDVLDGLSTICIAVNYYDCKKRKLLKYPPQCVEDFLNIKPIYEEVPGWNESTFGVKEISQLPKNAIFYIRKIESLLEIPVDIISTGPERNSVIFVSNLFER</sequence>
<dbReference type="InterPro" id="IPR042109">
    <property type="entry name" value="Adenylosuccinate_synth_dom1"/>
</dbReference>
<dbReference type="SMART" id="SM00788">
    <property type="entry name" value="Adenylsucc_synt"/>
    <property type="match status" value="1"/>
</dbReference>
<dbReference type="HAMAP" id="MF_00011">
    <property type="entry name" value="Adenylosucc_synth"/>
    <property type="match status" value="1"/>
</dbReference>
<dbReference type="Gene3D" id="3.40.440.10">
    <property type="entry name" value="Adenylosuccinate Synthetase, subunit A, domain 1"/>
    <property type="match status" value="1"/>
</dbReference>
<dbReference type="PANTHER" id="PTHR11846:SF0">
    <property type="entry name" value="ADENYLOSUCCINATE SYNTHETASE"/>
    <property type="match status" value="1"/>
</dbReference>
<evidence type="ECO:0000256" key="7">
    <source>
        <dbReference type="ARBA" id="ARBA00023134"/>
    </source>
</evidence>
<protein>
    <recommendedName>
        <fullName evidence="8 10">Adenylosuccinate synthetase</fullName>
        <shortName evidence="8">AMPSase</shortName>
        <shortName evidence="8">AdSS</shortName>
        <ecNumber evidence="8 10">6.3.4.4</ecNumber>
    </recommendedName>
    <alternativeName>
        <fullName evidence="8">IMP--aspartate ligase</fullName>
    </alternativeName>
</protein>
<name>A0ABZ2GYC3_9GAMM</name>
<feature type="binding site" description="in other chain" evidence="8">
    <location>
        <begin position="39"/>
        <end position="42"/>
    </location>
    <ligand>
        <name>IMP</name>
        <dbReference type="ChEBI" id="CHEBI:58053"/>
        <note>ligand shared between dimeric partners</note>
    </ligand>
</feature>